<dbReference type="Gene3D" id="1.20.1540.10">
    <property type="entry name" value="Rhomboid-like"/>
    <property type="match status" value="1"/>
</dbReference>
<evidence type="ECO:0000313" key="9">
    <source>
        <dbReference type="EMBL" id="ABW29322.1"/>
    </source>
</evidence>
<dbReference type="KEGG" id="amr:AM1_4343"/>
<dbReference type="SUPFAM" id="SSF144091">
    <property type="entry name" value="Rhomboid-like"/>
    <property type="match status" value="1"/>
</dbReference>
<gene>
    <name evidence="9" type="ordered locus">AM1_4343</name>
</gene>
<evidence type="ECO:0000256" key="1">
    <source>
        <dbReference type="ARBA" id="ARBA00004141"/>
    </source>
</evidence>
<dbReference type="GO" id="GO:0004252">
    <property type="term" value="F:serine-type endopeptidase activity"/>
    <property type="evidence" value="ECO:0007669"/>
    <property type="project" value="InterPro"/>
</dbReference>
<keyword evidence="4" id="KW-0378">Hydrolase</keyword>
<feature type="transmembrane region" description="Helical" evidence="7">
    <location>
        <begin position="418"/>
        <end position="442"/>
    </location>
</feature>
<evidence type="ECO:0000256" key="2">
    <source>
        <dbReference type="ARBA" id="ARBA00009045"/>
    </source>
</evidence>
<feature type="transmembrane region" description="Helical" evidence="7">
    <location>
        <begin position="32"/>
        <end position="50"/>
    </location>
</feature>
<dbReference type="AlphaFoldDB" id="B0CDX0"/>
<dbReference type="GO" id="GO:0016020">
    <property type="term" value="C:membrane"/>
    <property type="evidence" value="ECO:0007669"/>
    <property type="project" value="UniProtKB-SubCell"/>
</dbReference>
<dbReference type="Pfam" id="PF01694">
    <property type="entry name" value="Rhomboid"/>
    <property type="match status" value="1"/>
</dbReference>
<keyword evidence="10" id="KW-1185">Reference proteome</keyword>
<feature type="transmembrane region" description="Helical" evidence="7">
    <location>
        <begin position="448"/>
        <end position="469"/>
    </location>
</feature>
<feature type="transmembrane region" description="Helical" evidence="7">
    <location>
        <begin position="481"/>
        <end position="497"/>
    </location>
</feature>
<evidence type="ECO:0000256" key="3">
    <source>
        <dbReference type="ARBA" id="ARBA00022692"/>
    </source>
</evidence>
<feature type="transmembrane region" description="Helical" evidence="7">
    <location>
        <begin position="56"/>
        <end position="74"/>
    </location>
</feature>
<comment type="subcellular location">
    <subcellularLocation>
        <location evidence="1">Membrane</location>
        <topology evidence="1">Multi-pass membrane protein</topology>
    </subcellularLocation>
</comment>
<evidence type="ECO:0000259" key="8">
    <source>
        <dbReference type="Pfam" id="PF01694"/>
    </source>
</evidence>
<dbReference type="EMBL" id="CP000828">
    <property type="protein sequence ID" value="ABW29322.1"/>
    <property type="molecule type" value="Genomic_DNA"/>
</dbReference>
<feature type="domain" description="Peptidase S54 rhomboid" evidence="8">
    <location>
        <begin position="377"/>
        <end position="520"/>
    </location>
</feature>
<feature type="transmembrane region" description="Helical" evidence="7">
    <location>
        <begin position="503"/>
        <end position="522"/>
    </location>
</feature>
<protein>
    <submittedName>
        <fullName evidence="9">Rhomboid family protein</fullName>
    </submittedName>
</protein>
<dbReference type="PANTHER" id="PTHR43731:SF14">
    <property type="entry name" value="PRESENILIN-ASSOCIATED RHOMBOID-LIKE PROTEIN, MITOCHONDRIAL"/>
    <property type="match status" value="1"/>
</dbReference>
<evidence type="ECO:0000256" key="5">
    <source>
        <dbReference type="ARBA" id="ARBA00022989"/>
    </source>
</evidence>
<keyword evidence="3 7" id="KW-0812">Transmembrane</keyword>
<dbReference type="OrthoDB" id="9813074at2"/>
<accession>B0CDX0</accession>
<dbReference type="STRING" id="329726.AM1_4343"/>
<proteinExistence type="inferred from homology"/>
<evidence type="ECO:0000313" key="10">
    <source>
        <dbReference type="Proteomes" id="UP000000268"/>
    </source>
</evidence>
<feature type="transmembrane region" description="Helical" evidence="7">
    <location>
        <begin position="6"/>
        <end position="23"/>
    </location>
</feature>
<comment type="similarity">
    <text evidence="2">Belongs to the peptidase S54 family.</text>
</comment>
<dbReference type="PANTHER" id="PTHR43731">
    <property type="entry name" value="RHOMBOID PROTEASE"/>
    <property type="match status" value="1"/>
</dbReference>
<organism evidence="9 10">
    <name type="scientific">Acaryochloris marina (strain MBIC 11017)</name>
    <dbReference type="NCBI Taxonomy" id="329726"/>
    <lineage>
        <taxon>Bacteria</taxon>
        <taxon>Bacillati</taxon>
        <taxon>Cyanobacteriota</taxon>
        <taxon>Cyanophyceae</taxon>
        <taxon>Acaryochloridales</taxon>
        <taxon>Acaryochloridaceae</taxon>
        <taxon>Acaryochloris</taxon>
    </lineage>
</organism>
<sequence>MDFNQLLLWMVYVSCISLLIVGFKRGKAARGWLLIAALLLGLTLFLQQVLPNHVGLISGALWFLVILIPQRGSVRINQLAWQHRFKPARQWAQVLRLLHPMDSFWQWPRYLHAMELAQAGQLPEAETKLRPFSQSQSLMSIVARCQVSRFRGDWPGILDWMTQEIPKVTVMSSTSLMVTYMMALGETNRLNEMILELERFQPQLANAASKYYWDFSRLIVFAFCGQPELVARLLKGPLAKIADSAQQFWTATAAMAAGETEFAQTEFDRLIASGNGLYANTLRQRNPQACVDDALDDHSRHQLKVWGDALFVELPDRERQRVKIWQSPITLGLIVINLAFFVAEVILGSRANGLNLGTDTNALYTLGALIPSEVVAGDWWRLLAAAFLHFGIEHLSLNMFGLGLLGPFVEKMLGTWRFIVSYLMTAIGSMLTLTLLTITGIFVTPAAVGASGAIMGLIGTEAAIQMRIIRQQSSKVAATRLRLIGLFVVIQMIFDAVTPQVSFIGHASGLVIGFGVGCILKLNDLVSVTKPTALKSF</sequence>
<dbReference type="eggNOG" id="COG0705">
    <property type="taxonomic scope" value="Bacteria"/>
</dbReference>
<evidence type="ECO:0000256" key="6">
    <source>
        <dbReference type="ARBA" id="ARBA00023136"/>
    </source>
</evidence>
<feature type="transmembrane region" description="Helical" evidence="7">
    <location>
        <begin position="329"/>
        <end position="347"/>
    </location>
</feature>
<evidence type="ECO:0000256" key="7">
    <source>
        <dbReference type="SAM" id="Phobius"/>
    </source>
</evidence>
<name>B0CDX0_ACAM1</name>
<keyword evidence="5 7" id="KW-1133">Transmembrane helix</keyword>
<dbReference type="Proteomes" id="UP000000268">
    <property type="component" value="Chromosome"/>
</dbReference>
<dbReference type="InterPro" id="IPR022764">
    <property type="entry name" value="Peptidase_S54_rhomboid_dom"/>
</dbReference>
<evidence type="ECO:0000256" key="4">
    <source>
        <dbReference type="ARBA" id="ARBA00022801"/>
    </source>
</evidence>
<keyword evidence="6 7" id="KW-0472">Membrane</keyword>
<feature type="transmembrane region" description="Helical" evidence="7">
    <location>
        <begin position="379"/>
        <end position="406"/>
    </location>
</feature>
<reference evidence="9 10" key="1">
    <citation type="journal article" date="2008" name="Proc. Natl. Acad. Sci. U.S.A.">
        <title>Niche adaptation and genome expansion in the chlorophyll d-producing cyanobacterium Acaryochloris marina.</title>
        <authorList>
            <person name="Swingley W.D."/>
            <person name="Chen M."/>
            <person name="Cheung P.C."/>
            <person name="Conrad A.L."/>
            <person name="Dejesa L.C."/>
            <person name="Hao J."/>
            <person name="Honchak B.M."/>
            <person name="Karbach L.E."/>
            <person name="Kurdoglu A."/>
            <person name="Lahiri S."/>
            <person name="Mastrian S.D."/>
            <person name="Miyashita H."/>
            <person name="Page L."/>
            <person name="Ramakrishna P."/>
            <person name="Satoh S."/>
            <person name="Sattley W.M."/>
            <person name="Shimada Y."/>
            <person name="Taylor H.L."/>
            <person name="Tomo T."/>
            <person name="Tsuchiya T."/>
            <person name="Wang Z.T."/>
            <person name="Raymond J."/>
            <person name="Mimuro M."/>
            <person name="Blankenship R.E."/>
            <person name="Touchman J.W."/>
        </authorList>
    </citation>
    <scope>NUCLEOTIDE SEQUENCE [LARGE SCALE GENOMIC DNA]</scope>
    <source>
        <strain evidence="10">MBIC 11017</strain>
    </source>
</reference>
<dbReference type="HOGENOM" id="CLU_515532_0_0_3"/>
<dbReference type="InterPro" id="IPR035952">
    <property type="entry name" value="Rhomboid-like_sf"/>
</dbReference>
<dbReference type="InterPro" id="IPR050925">
    <property type="entry name" value="Rhomboid_protease_S54"/>
</dbReference>
<dbReference type="RefSeq" id="WP_012164648.1">
    <property type="nucleotide sequence ID" value="NC_009925.1"/>
</dbReference>